<name>A0A9Q0FRY0_9ROSI</name>
<dbReference type="Proteomes" id="UP001141552">
    <property type="component" value="Unassembled WGS sequence"/>
</dbReference>
<reference evidence="1" key="1">
    <citation type="submission" date="2022-02" db="EMBL/GenBank/DDBJ databases">
        <authorList>
            <person name="Henning P.M."/>
            <person name="McCubbin A.G."/>
            <person name="Shore J.S."/>
        </authorList>
    </citation>
    <scope>NUCLEOTIDE SEQUENCE</scope>
    <source>
        <strain evidence="1">F60SS</strain>
        <tissue evidence="1">Leaves</tissue>
    </source>
</reference>
<accession>A0A9Q0FRY0</accession>
<dbReference type="EMBL" id="JAKUCV010004049">
    <property type="protein sequence ID" value="KAJ4836673.1"/>
    <property type="molecule type" value="Genomic_DNA"/>
</dbReference>
<keyword evidence="2" id="KW-1185">Reference proteome</keyword>
<comment type="caution">
    <text evidence="1">The sequence shown here is derived from an EMBL/GenBank/DDBJ whole genome shotgun (WGS) entry which is preliminary data.</text>
</comment>
<evidence type="ECO:0000313" key="2">
    <source>
        <dbReference type="Proteomes" id="UP001141552"/>
    </source>
</evidence>
<protein>
    <recommendedName>
        <fullName evidence="3">RNase H type-1 domain-containing protein</fullName>
    </recommendedName>
</protein>
<dbReference type="AlphaFoldDB" id="A0A9Q0FRY0"/>
<reference evidence="1" key="2">
    <citation type="journal article" date="2023" name="Plants (Basel)">
        <title>Annotation of the Turnera subulata (Passifloraceae) Draft Genome Reveals the S-Locus Evolved after the Divergence of Turneroideae from Passifloroideae in a Stepwise Manner.</title>
        <authorList>
            <person name="Henning P.M."/>
            <person name="Roalson E.H."/>
            <person name="Mir W."/>
            <person name="McCubbin A.G."/>
            <person name="Shore J.S."/>
        </authorList>
    </citation>
    <scope>NUCLEOTIDE SEQUENCE</scope>
    <source>
        <strain evidence="1">F60SS</strain>
    </source>
</reference>
<gene>
    <name evidence="1" type="ORF">Tsubulata_021870</name>
</gene>
<sequence length="148" mass="16782">MPQWKEWICDDDDDDADVDGHRITFPLLKRVVWSGLVSPIDQQLFFSFGLRDWLLMGLHGKYAFSCAFRSSIMYGMALWLVWKWRNEWIFFESAAVEDFVKISVDADACSSGGLCAVEGVALELGIQRVVLESDHQDVVDVLNNVSSS</sequence>
<evidence type="ECO:0008006" key="3">
    <source>
        <dbReference type="Google" id="ProtNLM"/>
    </source>
</evidence>
<proteinExistence type="predicted"/>
<evidence type="ECO:0000313" key="1">
    <source>
        <dbReference type="EMBL" id="KAJ4836673.1"/>
    </source>
</evidence>
<organism evidence="1 2">
    <name type="scientific">Turnera subulata</name>
    <dbReference type="NCBI Taxonomy" id="218843"/>
    <lineage>
        <taxon>Eukaryota</taxon>
        <taxon>Viridiplantae</taxon>
        <taxon>Streptophyta</taxon>
        <taxon>Embryophyta</taxon>
        <taxon>Tracheophyta</taxon>
        <taxon>Spermatophyta</taxon>
        <taxon>Magnoliopsida</taxon>
        <taxon>eudicotyledons</taxon>
        <taxon>Gunneridae</taxon>
        <taxon>Pentapetalae</taxon>
        <taxon>rosids</taxon>
        <taxon>fabids</taxon>
        <taxon>Malpighiales</taxon>
        <taxon>Passifloraceae</taxon>
        <taxon>Turnera</taxon>
    </lineage>
</organism>
<dbReference type="OrthoDB" id="1733298at2759"/>